<dbReference type="GO" id="GO:0000160">
    <property type="term" value="P:phosphorelay signal transduction system"/>
    <property type="evidence" value="ECO:0007669"/>
    <property type="project" value="InterPro"/>
</dbReference>
<dbReference type="Proteomes" id="UP000556026">
    <property type="component" value="Unassembled WGS sequence"/>
</dbReference>
<feature type="domain" description="Response regulatory" evidence="2">
    <location>
        <begin position="10"/>
        <end position="126"/>
    </location>
</feature>
<keyword evidence="4" id="KW-1185">Reference proteome</keyword>
<evidence type="ECO:0000313" key="3">
    <source>
        <dbReference type="EMBL" id="GFO61552.1"/>
    </source>
</evidence>
<dbReference type="PROSITE" id="PS50110">
    <property type="entry name" value="RESPONSE_REGULATORY"/>
    <property type="match status" value="1"/>
</dbReference>
<evidence type="ECO:0000259" key="2">
    <source>
        <dbReference type="PROSITE" id="PS50110"/>
    </source>
</evidence>
<dbReference type="InterPro" id="IPR001789">
    <property type="entry name" value="Sig_transdc_resp-reg_receiver"/>
</dbReference>
<dbReference type="EMBL" id="BLXX01000015">
    <property type="protein sequence ID" value="GFO61552.1"/>
    <property type="molecule type" value="Genomic_DNA"/>
</dbReference>
<dbReference type="Gene3D" id="3.40.50.2300">
    <property type="match status" value="1"/>
</dbReference>
<dbReference type="InterPro" id="IPR052048">
    <property type="entry name" value="ST_Response_Regulator"/>
</dbReference>
<accession>A0A6V8MNR2</accession>
<gene>
    <name evidence="3" type="primary">cheY_2</name>
    <name evidence="3" type="ORF">GMST_38770</name>
</gene>
<organism evidence="3 4">
    <name type="scientific">Geomonas silvestris</name>
    <dbReference type="NCBI Taxonomy" id="2740184"/>
    <lineage>
        <taxon>Bacteria</taxon>
        <taxon>Pseudomonadati</taxon>
        <taxon>Thermodesulfobacteriota</taxon>
        <taxon>Desulfuromonadia</taxon>
        <taxon>Geobacterales</taxon>
        <taxon>Geobacteraceae</taxon>
        <taxon>Geomonas</taxon>
    </lineage>
</organism>
<keyword evidence="1" id="KW-0597">Phosphoprotein</keyword>
<dbReference type="InterPro" id="IPR011006">
    <property type="entry name" value="CheY-like_superfamily"/>
</dbReference>
<reference evidence="4" key="1">
    <citation type="submission" date="2020-06" db="EMBL/GenBank/DDBJ databases">
        <title>Draft genomic sequence of Geomonas sp. Red330.</title>
        <authorList>
            <person name="Itoh H."/>
            <person name="Zhenxing X."/>
            <person name="Ushijima N."/>
            <person name="Masuda Y."/>
            <person name="Shiratori Y."/>
            <person name="Senoo K."/>
        </authorList>
    </citation>
    <scope>NUCLEOTIDE SEQUENCE [LARGE SCALE GENOMIC DNA]</scope>
    <source>
        <strain evidence="4">Red330</strain>
    </source>
</reference>
<feature type="modified residue" description="4-aspartylphosphate" evidence="1">
    <location>
        <position position="60"/>
    </location>
</feature>
<dbReference type="AlphaFoldDB" id="A0A6V8MNR2"/>
<evidence type="ECO:0000256" key="1">
    <source>
        <dbReference type="PROSITE-ProRule" id="PRU00169"/>
    </source>
</evidence>
<name>A0A6V8MNR2_9BACT</name>
<dbReference type="PANTHER" id="PTHR43228">
    <property type="entry name" value="TWO-COMPONENT RESPONSE REGULATOR"/>
    <property type="match status" value="1"/>
</dbReference>
<protein>
    <submittedName>
        <fullName evidence="3">Chemotaxis protein CheY</fullName>
    </submittedName>
</protein>
<comment type="caution">
    <text evidence="3">The sequence shown here is derived from an EMBL/GenBank/DDBJ whole genome shotgun (WGS) entry which is preliminary data.</text>
</comment>
<sequence>MGGNFVVKRRVLIVDDTADIRLMLRYLIERENYEIVAEAADGVEAVERFFECRPDITIMDIDLPFKSGVQAAREILSRNGGARIIFCSGTAKHQELSELGSGGELPSFIRKPFLPAQLYRAMDMQC</sequence>
<proteinExistence type="predicted"/>
<dbReference type="SUPFAM" id="SSF52172">
    <property type="entry name" value="CheY-like"/>
    <property type="match status" value="1"/>
</dbReference>
<dbReference type="SMART" id="SM00448">
    <property type="entry name" value="REC"/>
    <property type="match status" value="1"/>
</dbReference>
<dbReference type="PANTHER" id="PTHR43228:SF1">
    <property type="entry name" value="TWO-COMPONENT RESPONSE REGULATOR ARR22"/>
    <property type="match status" value="1"/>
</dbReference>
<dbReference type="Pfam" id="PF00072">
    <property type="entry name" value="Response_reg"/>
    <property type="match status" value="1"/>
</dbReference>
<evidence type="ECO:0000313" key="4">
    <source>
        <dbReference type="Proteomes" id="UP000556026"/>
    </source>
</evidence>